<dbReference type="EMBL" id="CAJFCJ010000006">
    <property type="protein sequence ID" value="CAD5115414.1"/>
    <property type="molecule type" value="Genomic_DNA"/>
</dbReference>
<dbReference type="InterPro" id="IPR036013">
    <property type="entry name" value="Band_7/SPFH_dom_sf"/>
</dbReference>
<protein>
    <recommendedName>
        <fullName evidence="1">Band 7 domain-containing protein</fullName>
    </recommendedName>
</protein>
<dbReference type="Proteomes" id="UP000549394">
    <property type="component" value="Unassembled WGS sequence"/>
</dbReference>
<keyword evidence="3" id="KW-1185">Reference proteome</keyword>
<dbReference type="OrthoDB" id="190994at2759"/>
<name>A0A7I8VGW6_9ANNE</name>
<dbReference type="Gene3D" id="3.30.479.30">
    <property type="entry name" value="Band 7 domain"/>
    <property type="match status" value="1"/>
</dbReference>
<dbReference type="InterPro" id="IPR001107">
    <property type="entry name" value="Band_7"/>
</dbReference>
<sequence>MTRKSIKIAVVFLIIAVLLASVILVVTSIQTIGSTEFGLKYDSIKKHLQKEVFYEGLYLGQPGFQIIKFSAVFRSMQFQDFHCLNKDEIEIKLILSFQYRVRSEYLYNVTLLFKDQEGLDEMVEYIAKAAIYESCSMFNTSQFQAERGQFQLAVKDALIKRLETVYTDLTDLQMQNIQRPLEYENAIQSKETAREDIDVARQEAPKRKIIAINKLKDIKNAAEIILQKAKSHANVVLIQAEATKKAIMQQYENEAKVNKNLKIALGFSDQDFIRYLATRAIFSPKDSPVDIAIGQSAQLDLQK</sequence>
<reference evidence="2 3" key="1">
    <citation type="submission" date="2020-08" db="EMBL/GenBank/DDBJ databases">
        <authorList>
            <person name="Hejnol A."/>
        </authorList>
    </citation>
    <scope>NUCLEOTIDE SEQUENCE [LARGE SCALE GENOMIC DNA]</scope>
</reference>
<comment type="caution">
    <text evidence="2">The sequence shown here is derived from an EMBL/GenBank/DDBJ whole genome shotgun (WGS) entry which is preliminary data.</text>
</comment>
<accession>A0A7I8VGW6</accession>
<evidence type="ECO:0000313" key="3">
    <source>
        <dbReference type="Proteomes" id="UP000549394"/>
    </source>
</evidence>
<proteinExistence type="predicted"/>
<evidence type="ECO:0000313" key="2">
    <source>
        <dbReference type="EMBL" id="CAD5115414.1"/>
    </source>
</evidence>
<dbReference type="AlphaFoldDB" id="A0A7I8VGW6"/>
<gene>
    <name evidence="2" type="ORF">DGYR_LOCUS4159</name>
</gene>
<dbReference type="SUPFAM" id="SSF117892">
    <property type="entry name" value="Band 7/SPFH domain"/>
    <property type="match status" value="1"/>
</dbReference>
<organism evidence="2 3">
    <name type="scientific">Dimorphilus gyrociliatus</name>
    <dbReference type="NCBI Taxonomy" id="2664684"/>
    <lineage>
        <taxon>Eukaryota</taxon>
        <taxon>Metazoa</taxon>
        <taxon>Spiralia</taxon>
        <taxon>Lophotrochozoa</taxon>
        <taxon>Annelida</taxon>
        <taxon>Polychaeta</taxon>
        <taxon>Polychaeta incertae sedis</taxon>
        <taxon>Dinophilidae</taxon>
        <taxon>Dimorphilus</taxon>
    </lineage>
</organism>
<dbReference type="Pfam" id="PF01145">
    <property type="entry name" value="Band_7"/>
    <property type="match status" value="1"/>
</dbReference>
<evidence type="ECO:0000259" key="1">
    <source>
        <dbReference type="Pfam" id="PF01145"/>
    </source>
</evidence>
<feature type="domain" description="Band 7" evidence="1">
    <location>
        <begin position="31"/>
        <end position="204"/>
    </location>
</feature>